<organism evidence="1 2">
    <name type="scientific">Microcoleus asticus IPMA8</name>
    <dbReference type="NCBI Taxonomy" id="2563858"/>
    <lineage>
        <taxon>Bacteria</taxon>
        <taxon>Bacillati</taxon>
        <taxon>Cyanobacteriota</taxon>
        <taxon>Cyanophyceae</taxon>
        <taxon>Oscillatoriophycideae</taxon>
        <taxon>Oscillatoriales</taxon>
        <taxon>Microcoleaceae</taxon>
        <taxon>Microcoleus</taxon>
        <taxon>Microcoleus asticus</taxon>
    </lineage>
</organism>
<accession>A0ABX2CXG8</accession>
<proteinExistence type="predicted"/>
<dbReference type="EMBL" id="SRRZ01000028">
    <property type="protein sequence ID" value="NQE34275.1"/>
    <property type="molecule type" value="Genomic_DNA"/>
</dbReference>
<evidence type="ECO:0000313" key="1">
    <source>
        <dbReference type="EMBL" id="NQE34275.1"/>
    </source>
</evidence>
<name>A0ABX2CXG8_9CYAN</name>
<reference evidence="1 2" key="1">
    <citation type="journal article" date="2020" name="Sci. Rep.">
        <title>A novel cyanobacterial geosmin producer, revising GeoA distribution and dispersion patterns in Bacteria.</title>
        <authorList>
            <person name="Churro C."/>
            <person name="Semedo-Aguiar A.P."/>
            <person name="Silva A.D."/>
            <person name="Pereira-Leal J.B."/>
            <person name="Leite R.B."/>
        </authorList>
    </citation>
    <scope>NUCLEOTIDE SEQUENCE [LARGE SCALE GENOMIC DNA]</scope>
    <source>
        <strain evidence="1 2">IPMA8</strain>
    </source>
</reference>
<evidence type="ECO:0008006" key="3">
    <source>
        <dbReference type="Google" id="ProtNLM"/>
    </source>
</evidence>
<keyword evidence="2" id="KW-1185">Reference proteome</keyword>
<comment type="caution">
    <text evidence="1">The sequence shown here is derived from an EMBL/GenBank/DDBJ whole genome shotgun (WGS) entry which is preliminary data.</text>
</comment>
<dbReference type="Proteomes" id="UP000702425">
    <property type="component" value="Unassembled WGS sequence"/>
</dbReference>
<sequence>MFFGQSVFDKQLVWHLSYDCPHCGEAIELDDTGTLPNELREAILAKEGTWNFTVLETEERATLAVKILRAAMSLSLAEAMKLKKKMPGGVCSGTKAEVDRLKQLLDAEGLKAEIGINYIA</sequence>
<protein>
    <recommendedName>
        <fullName evidence="3">Ribosomal protein L7/L12 C-terminal domain-containing protein</fullName>
    </recommendedName>
</protein>
<gene>
    <name evidence="1" type="ORF">E5S67_01999</name>
</gene>
<evidence type="ECO:0000313" key="2">
    <source>
        <dbReference type="Proteomes" id="UP000702425"/>
    </source>
</evidence>